<organism evidence="4 5">
    <name type="scientific">Cordylochernes scorpioides</name>
    <dbReference type="NCBI Taxonomy" id="51811"/>
    <lineage>
        <taxon>Eukaryota</taxon>
        <taxon>Metazoa</taxon>
        <taxon>Ecdysozoa</taxon>
        <taxon>Arthropoda</taxon>
        <taxon>Chelicerata</taxon>
        <taxon>Arachnida</taxon>
        <taxon>Pseudoscorpiones</taxon>
        <taxon>Cheliferoidea</taxon>
        <taxon>Chernetidae</taxon>
        <taxon>Cordylochernes</taxon>
    </lineage>
</organism>
<protein>
    <submittedName>
        <fullName evidence="4">CLCN3</fullName>
    </submittedName>
</protein>
<dbReference type="Pfam" id="PF01359">
    <property type="entry name" value="Transposase_1"/>
    <property type="match status" value="1"/>
</dbReference>
<feature type="domain" description="CCHC-type" evidence="3">
    <location>
        <begin position="765"/>
        <end position="780"/>
    </location>
</feature>
<dbReference type="InterPro" id="IPR036397">
    <property type="entry name" value="RNaseH_sf"/>
</dbReference>
<proteinExistence type="predicted"/>
<dbReference type="PROSITE" id="PS50158">
    <property type="entry name" value="ZF_CCHC"/>
    <property type="match status" value="1"/>
</dbReference>
<evidence type="ECO:0000256" key="1">
    <source>
        <dbReference type="PROSITE-ProRule" id="PRU00047"/>
    </source>
</evidence>
<feature type="region of interest" description="Disordered" evidence="2">
    <location>
        <begin position="497"/>
        <end position="575"/>
    </location>
</feature>
<reference evidence="4 5" key="1">
    <citation type="submission" date="2022-01" db="EMBL/GenBank/DDBJ databases">
        <title>A chromosomal length assembly of Cordylochernes scorpioides.</title>
        <authorList>
            <person name="Zeh D."/>
            <person name="Zeh J."/>
        </authorList>
    </citation>
    <scope>NUCLEOTIDE SEQUENCE [LARGE SCALE GENOMIC DNA]</scope>
    <source>
        <strain evidence="4">IN4F17</strain>
        <tissue evidence="4">Whole Body</tissue>
    </source>
</reference>
<evidence type="ECO:0000259" key="3">
    <source>
        <dbReference type="PROSITE" id="PS50158"/>
    </source>
</evidence>
<keyword evidence="1" id="KW-0479">Metal-binding</keyword>
<dbReference type="SUPFAM" id="SSF57756">
    <property type="entry name" value="Retrovirus zinc finger-like domains"/>
    <property type="match status" value="1"/>
</dbReference>
<dbReference type="InterPro" id="IPR040676">
    <property type="entry name" value="DUF5641"/>
</dbReference>
<evidence type="ECO:0000256" key="2">
    <source>
        <dbReference type="SAM" id="MobiDB-lite"/>
    </source>
</evidence>
<evidence type="ECO:0000313" key="5">
    <source>
        <dbReference type="Proteomes" id="UP001235939"/>
    </source>
</evidence>
<dbReference type="InterPro" id="IPR001878">
    <property type="entry name" value="Znf_CCHC"/>
</dbReference>
<gene>
    <name evidence="4" type="ORF">LAZ67_20001062</name>
</gene>
<sequence>MGSPLSSIVAEVVIGSLDQWINQTHSSDIHYWRRMQFFSNVSSWIAHEVQVSNPRISKIIREDFYVDGLLTGCPTVEDAKGLMQQLIAVLGSGNAMRHDAESDHSTLNLRSRWSLIQPQRDYFWNRWSCEYLHQLQERRKWRTSHPDVNIGDLVMLKEQNKPLQWKLARIVQIFTGEDDHVRVVLLRTPGGLLKRPITKIYETWNYGFDSETTQQTSEWRFKNEPRPKIARKATSKVKIMLTVFFEYQGMVHLEFKLRGTTITADSYLGVLRQLREAIRQKRPAFWRSKSWIFHHDNAQAHTVLKISSIEEIKVESKAMKAILKTDYQRCFSDWKKKWLKCIAANGDYFEGDNLNLALKTAFLCGRTESGYICGEKKTWRLASGRVYDPTRRCQERLTLERPTTRCGLGCMCIVKKKKNAEEPLVTLALLELENSQMMEDVEKALRYPHPTSQECLTEIITNIISLRTEQIKALIAEVENFSGTLASFKELDEFNPQTACQSTQTSPAPSCKDTSSRTDPTKPATPSPADKPASTLPAPVATKRKQPEALNPPAKRPNLKGPTKLASSRVSKPAAAQVVLHGEKSAAHTVVVSDDPQADPRDIYKAVRAVHTLPQGVWASLRTKGKLVLHSSNPDIIPEVTTSLASKLTGMKVRQQKEILPRICLFRVDEETSNSTIEETFLATAAVSQLPGNKVVRVAHRSALRNGTCTAFIEVDLKTFGALGNRGRIVVDGVILNFEASIRARVCFRCCGFGHNSTHCSRAPKCFHCGEDGHEGRSCPTRADQHTSKCANCCQKGLSGNHEARASNCPILKSKAHTF</sequence>
<dbReference type="Pfam" id="PF18701">
    <property type="entry name" value="DUF5641"/>
    <property type="match status" value="1"/>
</dbReference>
<accession>A0ABY6LJX5</accession>
<name>A0ABY6LJX5_9ARAC</name>
<dbReference type="Proteomes" id="UP001235939">
    <property type="component" value="Chromosome 20"/>
</dbReference>
<feature type="compositionally biased region" description="Polar residues" evidence="2">
    <location>
        <begin position="497"/>
        <end position="508"/>
    </location>
</feature>
<dbReference type="SMART" id="SM00343">
    <property type="entry name" value="ZnF_C2HC"/>
    <property type="match status" value="2"/>
</dbReference>
<dbReference type="PANTHER" id="PTHR47331:SF2">
    <property type="match status" value="1"/>
</dbReference>
<dbReference type="InterPro" id="IPR001888">
    <property type="entry name" value="Transposase_1"/>
</dbReference>
<dbReference type="Gene3D" id="4.10.60.10">
    <property type="entry name" value="Zinc finger, CCHC-type"/>
    <property type="match status" value="1"/>
</dbReference>
<keyword evidence="5" id="KW-1185">Reference proteome</keyword>
<keyword evidence="1" id="KW-0862">Zinc</keyword>
<keyword evidence="1" id="KW-0863">Zinc-finger</keyword>
<dbReference type="EMBL" id="CP092882">
    <property type="protein sequence ID" value="UYV81398.1"/>
    <property type="molecule type" value="Genomic_DNA"/>
</dbReference>
<dbReference type="PANTHER" id="PTHR47331">
    <property type="entry name" value="PHD-TYPE DOMAIN-CONTAINING PROTEIN"/>
    <property type="match status" value="1"/>
</dbReference>
<dbReference type="Gene3D" id="3.30.420.10">
    <property type="entry name" value="Ribonuclease H-like superfamily/Ribonuclease H"/>
    <property type="match status" value="1"/>
</dbReference>
<dbReference type="InterPro" id="IPR036875">
    <property type="entry name" value="Znf_CCHC_sf"/>
</dbReference>
<evidence type="ECO:0000313" key="4">
    <source>
        <dbReference type="EMBL" id="UYV81398.1"/>
    </source>
</evidence>